<evidence type="ECO:0000256" key="1">
    <source>
        <dbReference type="SAM" id="SignalP"/>
    </source>
</evidence>
<evidence type="ECO:0000313" key="2">
    <source>
        <dbReference type="EMBL" id="MFC4594879.1"/>
    </source>
</evidence>
<evidence type="ECO:0000313" key="3">
    <source>
        <dbReference type="Proteomes" id="UP001595957"/>
    </source>
</evidence>
<evidence type="ECO:0008006" key="4">
    <source>
        <dbReference type="Google" id="ProtNLM"/>
    </source>
</evidence>
<dbReference type="Proteomes" id="UP001595957">
    <property type="component" value="Unassembled WGS sequence"/>
</dbReference>
<dbReference type="RefSeq" id="WP_066531799.1">
    <property type="nucleotide sequence ID" value="NZ_JBHSFZ010000025.1"/>
</dbReference>
<organism evidence="2 3">
    <name type="scientific">Sphingobium tyrosinilyticum</name>
    <dbReference type="NCBI Taxonomy" id="2715436"/>
    <lineage>
        <taxon>Bacteria</taxon>
        <taxon>Pseudomonadati</taxon>
        <taxon>Pseudomonadota</taxon>
        <taxon>Alphaproteobacteria</taxon>
        <taxon>Sphingomonadales</taxon>
        <taxon>Sphingomonadaceae</taxon>
        <taxon>Sphingobium</taxon>
    </lineage>
</organism>
<keyword evidence="1" id="KW-0732">Signal</keyword>
<comment type="caution">
    <text evidence="2">The sequence shown here is derived from an EMBL/GenBank/DDBJ whole genome shotgun (WGS) entry which is preliminary data.</text>
</comment>
<keyword evidence="3" id="KW-1185">Reference proteome</keyword>
<name>A0ABV9F3S5_9SPHN</name>
<gene>
    <name evidence="2" type="ORF">ACFO3E_11850</name>
</gene>
<proteinExistence type="predicted"/>
<sequence>MTRARRLAAATALLAIAFTGTAASAQTGSQIPRRADGHPDFAGIWQTLSEADYDLEPHAGRQDAPPGPGVVEGGSIPYRPEALAQKQRNFAAREKDDPRLKCWVQGTPRGIYYPAPFQIFQRDSDLTLVHQFGHQVRTIFTNGTGHQTDTEDGYYLGDSRAKWDGDTLVVDVTGFNEETWLDRAGNYHSDALHVVERWSFVDKDTISYRATIEDPKVFTKPWSIELLLNRRRDKNFQLIEDYCFTLPYEQAYPHKEVK</sequence>
<reference evidence="3" key="1">
    <citation type="journal article" date="2019" name="Int. J. Syst. Evol. Microbiol.">
        <title>The Global Catalogue of Microorganisms (GCM) 10K type strain sequencing project: providing services to taxonomists for standard genome sequencing and annotation.</title>
        <authorList>
            <consortium name="The Broad Institute Genomics Platform"/>
            <consortium name="The Broad Institute Genome Sequencing Center for Infectious Disease"/>
            <person name="Wu L."/>
            <person name="Ma J."/>
        </authorList>
    </citation>
    <scope>NUCLEOTIDE SEQUENCE [LARGE SCALE GENOMIC DNA]</scope>
    <source>
        <strain evidence="3">NBRC 103632</strain>
    </source>
</reference>
<accession>A0ABV9F3S5</accession>
<dbReference type="EMBL" id="JBHSFZ010000025">
    <property type="protein sequence ID" value="MFC4594879.1"/>
    <property type="molecule type" value="Genomic_DNA"/>
</dbReference>
<feature type="signal peptide" evidence="1">
    <location>
        <begin position="1"/>
        <end position="25"/>
    </location>
</feature>
<protein>
    <recommendedName>
        <fullName evidence="4">DUF1579 domain-containing protein</fullName>
    </recommendedName>
</protein>
<feature type="chain" id="PRO_5045573944" description="DUF1579 domain-containing protein" evidence="1">
    <location>
        <begin position="26"/>
        <end position="258"/>
    </location>
</feature>